<dbReference type="GeneID" id="33354715"/>
<keyword evidence="1" id="KW-0934">Plastid</keyword>
<dbReference type="AlphaFoldDB" id="A0A1Z1M6B7"/>
<gene>
    <name evidence="1" type="primary">ConsOrf1</name>
</gene>
<evidence type="ECO:0000313" key="1">
    <source>
        <dbReference type="EMBL" id="ARW61638.1"/>
    </source>
</evidence>
<accession>A0A1Z1M6B7</accession>
<keyword evidence="1" id="KW-0150">Chloroplast</keyword>
<name>A0A1Z1M6B7_BOSMO</name>
<reference evidence="1" key="1">
    <citation type="journal article" date="2017" name="J. Phycol.">
        <title>Analysis of chloroplast genomes and a supermatrix inform reclassification of the Rhodomelaceae (Rhodophyta).</title>
        <authorList>
            <person name="Diaz-Tapia P."/>
            <person name="Maggs C.A."/>
            <person name="West J.A."/>
            <person name="Verbruggen H."/>
        </authorList>
    </citation>
    <scope>NUCLEOTIDE SEQUENCE</scope>
    <source>
        <strain evidence="1">JW3660</strain>
    </source>
</reference>
<proteinExistence type="predicted"/>
<geneLocation type="chloroplast" evidence="1"/>
<sequence length="64" mass="7494">MKSNLKNMYENQYENYNCTNDSLSTYDCDVDIPTGWSFVCLDETIDYYTDCNSKILSIDINNKN</sequence>
<dbReference type="RefSeq" id="YP_009393076.1">
    <property type="nucleotide sequence ID" value="NC_035266.1"/>
</dbReference>
<dbReference type="EMBL" id="MF101419">
    <property type="protein sequence ID" value="ARW61638.1"/>
    <property type="molecule type" value="Genomic_DNA"/>
</dbReference>
<protein>
    <submittedName>
        <fullName evidence="1">Uncharacterized protein</fullName>
    </submittedName>
</protein>
<organism evidence="1">
    <name type="scientific">Bostrychia moritziana</name>
    <name type="common">Red alga</name>
    <name type="synonym">Polysiphonia moritziana</name>
    <dbReference type="NCBI Taxonomy" id="103713"/>
    <lineage>
        <taxon>Eukaryota</taxon>
        <taxon>Rhodophyta</taxon>
        <taxon>Florideophyceae</taxon>
        <taxon>Rhodymeniophycidae</taxon>
        <taxon>Ceramiales</taxon>
        <taxon>Rhodomelaceae</taxon>
        <taxon>Bostrychia</taxon>
    </lineage>
</organism>